<organism evidence="1 2">
    <name type="scientific">Cardiocondyla obscurior</name>
    <dbReference type="NCBI Taxonomy" id="286306"/>
    <lineage>
        <taxon>Eukaryota</taxon>
        <taxon>Metazoa</taxon>
        <taxon>Ecdysozoa</taxon>
        <taxon>Arthropoda</taxon>
        <taxon>Hexapoda</taxon>
        <taxon>Insecta</taxon>
        <taxon>Pterygota</taxon>
        <taxon>Neoptera</taxon>
        <taxon>Endopterygota</taxon>
        <taxon>Hymenoptera</taxon>
        <taxon>Apocrita</taxon>
        <taxon>Aculeata</taxon>
        <taxon>Formicoidea</taxon>
        <taxon>Formicidae</taxon>
        <taxon>Myrmicinae</taxon>
        <taxon>Cardiocondyla</taxon>
    </lineage>
</organism>
<keyword evidence="2" id="KW-1185">Reference proteome</keyword>
<protein>
    <submittedName>
        <fullName evidence="1">Uncharacterized protein</fullName>
    </submittedName>
</protein>
<reference evidence="1 2" key="1">
    <citation type="submission" date="2023-03" db="EMBL/GenBank/DDBJ databases">
        <title>High recombination rates correlate with genetic variation in Cardiocondyla obscurior ants.</title>
        <authorList>
            <person name="Errbii M."/>
        </authorList>
    </citation>
    <scope>NUCLEOTIDE SEQUENCE [LARGE SCALE GENOMIC DNA]</scope>
    <source>
        <strain evidence="1">Alpha-2009</strain>
        <tissue evidence="1">Whole body</tissue>
    </source>
</reference>
<accession>A0AAW2FUS6</accession>
<evidence type="ECO:0000313" key="1">
    <source>
        <dbReference type="EMBL" id="KAL0119057.1"/>
    </source>
</evidence>
<proteinExistence type="predicted"/>
<evidence type="ECO:0000313" key="2">
    <source>
        <dbReference type="Proteomes" id="UP001430953"/>
    </source>
</evidence>
<gene>
    <name evidence="1" type="ORF">PUN28_009583</name>
</gene>
<dbReference type="EMBL" id="JADYXP020000008">
    <property type="protein sequence ID" value="KAL0119057.1"/>
    <property type="molecule type" value="Genomic_DNA"/>
</dbReference>
<dbReference type="Proteomes" id="UP001430953">
    <property type="component" value="Unassembled WGS sequence"/>
</dbReference>
<name>A0AAW2FUS6_9HYME</name>
<dbReference type="AlphaFoldDB" id="A0AAW2FUS6"/>
<comment type="caution">
    <text evidence="1">The sequence shown here is derived from an EMBL/GenBank/DDBJ whole genome shotgun (WGS) entry which is preliminary data.</text>
</comment>
<sequence>MELIKCPNFNEVSKEEVLLGSSVYLYTWRIEFYKKICKTRTRRRCPRFGYNSQQVLGIKYVNVRRSATRAFNSSVNRQSRGHLVNWISNGVP</sequence>